<dbReference type="EMBL" id="RKKU01000001">
    <property type="protein sequence ID" value="ROZ88420.1"/>
    <property type="molecule type" value="Genomic_DNA"/>
</dbReference>
<keyword evidence="4" id="KW-0408">Iron</keyword>
<evidence type="ECO:0000256" key="1">
    <source>
        <dbReference type="ARBA" id="ARBA00022714"/>
    </source>
</evidence>
<dbReference type="InterPro" id="IPR036010">
    <property type="entry name" value="2Fe-2S_ferredoxin-like_sf"/>
</dbReference>
<reference evidence="8 9" key="1">
    <citation type="submission" date="2018-11" db="EMBL/GenBank/DDBJ databases">
        <authorList>
            <person name="Jang G.I."/>
            <person name="Hwang C.Y."/>
        </authorList>
    </citation>
    <scope>NUCLEOTIDE SEQUENCE [LARGE SCALE GENOMIC DNA]</scope>
    <source>
        <strain evidence="8 9">SSM26</strain>
    </source>
</reference>
<dbReference type="InterPro" id="IPR002888">
    <property type="entry name" value="2Fe-2S-bd"/>
</dbReference>
<protein>
    <submittedName>
        <fullName evidence="8">(2Fe-2S)-binding protein</fullName>
    </submittedName>
</protein>
<evidence type="ECO:0000313" key="8">
    <source>
        <dbReference type="EMBL" id="ROZ88420.1"/>
    </source>
</evidence>
<evidence type="ECO:0000313" key="9">
    <source>
        <dbReference type="Proteomes" id="UP000275199"/>
    </source>
</evidence>
<dbReference type="InterPro" id="IPR012675">
    <property type="entry name" value="Beta-grasp_dom_sf"/>
</dbReference>
<dbReference type="PANTHER" id="PTHR44379:SF5">
    <property type="entry name" value="OXIDOREDUCTASE WITH IRON-SULFUR SUBUNIT"/>
    <property type="match status" value="1"/>
</dbReference>
<dbReference type="PANTHER" id="PTHR44379">
    <property type="entry name" value="OXIDOREDUCTASE WITH IRON-SULFUR SUBUNIT"/>
    <property type="match status" value="1"/>
</dbReference>
<keyword evidence="5" id="KW-0411">Iron-sulfur</keyword>
<dbReference type="InterPro" id="IPR051452">
    <property type="entry name" value="Diverse_Oxidoreductases"/>
</dbReference>
<sequence length="186" mass="19912">MRPARSPRGTTSRYDRCRGKPAMSTENTTPNMQLNFTLNGQLLNMRVGPARRLLDILRLDQGLTGPKEGCSIGRCGACTIQLDGAAVPACLLLAYQVQGKEVITVEGLRSKPAFQRVADSLIEHGALQCGYCIPGIATSLTAALTQRPNASEGELEQAMHGNLCRCTGYSGLQQVIKDLATPAPNN</sequence>
<feature type="domain" description="2Fe-2S ferredoxin-type" evidence="7">
    <location>
        <begin position="32"/>
        <end position="108"/>
    </location>
</feature>
<keyword evidence="2" id="KW-0479">Metal-binding</keyword>
<evidence type="ECO:0000256" key="4">
    <source>
        <dbReference type="ARBA" id="ARBA00023004"/>
    </source>
</evidence>
<evidence type="ECO:0000259" key="7">
    <source>
        <dbReference type="PROSITE" id="PS51085"/>
    </source>
</evidence>
<dbReference type="PROSITE" id="PS00197">
    <property type="entry name" value="2FE2S_FER_1"/>
    <property type="match status" value="1"/>
</dbReference>
<comment type="caution">
    <text evidence="8">The sequence shown here is derived from an EMBL/GenBank/DDBJ whole genome shotgun (WGS) entry which is preliminary data.</text>
</comment>
<dbReference type="SUPFAM" id="SSF54292">
    <property type="entry name" value="2Fe-2S ferredoxin-like"/>
    <property type="match status" value="1"/>
</dbReference>
<feature type="region of interest" description="Disordered" evidence="6">
    <location>
        <begin position="1"/>
        <end position="29"/>
    </location>
</feature>
<dbReference type="InterPro" id="IPR006058">
    <property type="entry name" value="2Fe2S_fd_BS"/>
</dbReference>
<dbReference type="InterPro" id="IPR001041">
    <property type="entry name" value="2Fe-2S_ferredoxin-type"/>
</dbReference>
<evidence type="ECO:0000256" key="5">
    <source>
        <dbReference type="ARBA" id="ARBA00023014"/>
    </source>
</evidence>
<dbReference type="Pfam" id="PF01799">
    <property type="entry name" value="Fer2_2"/>
    <property type="match status" value="1"/>
</dbReference>
<keyword evidence="3" id="KW-0560">Oxidoreductase</keyword>
<dbReference type="Gene3D" id="1.10.150.120">
    <property type="entry name" value="[2Fe-2S]-binding domain"/>
    <property type="match status" value="1"/>
</dbReference>
<name>A0ABX9XN06_9PSED</name>
<evidence type="ECO:0000256" key="2">
    <source>
        <dbReference type="ARBA" id="ARBA00022723"/>
    </source>
</evidence>
<dbReference type="SUPFAM" id="SSF47741">
    <property type="entry name" value="CO dehydrogenase ISP C-domain like"/>
    <property type="match status" value="1"/>
</dbReference>
<dbReference type="Gene3D" id="3.10.20.30">
    <property type="match status" value="1"/>
</dbReference>
<accession>A0ABX9XN06</accession>
<dbReference type="Proteomes" id="UP000275199">
    <property type="component" value="Unassembled WGS sequence"/>
</dbReference>
<dbReference type="PROSITE" id="PS51085">
    <property type="entry name" value="2FE2S_FER_2"/>
    <property type="match status" value="1"/>
</dbReference>
<organism evidence="8 9">
    <name type="scientific">Pseudomonas neustonica</name>
    <dbReference type="NCBI Taxonomy" id="2487346"/>
    <lineage>
        <taxon>Bacteria</taxon>
        <taxon>Pseudomonadati</taxon>
        <taxon>Pseudomonadota</taxon>
        <taxon>Gammaproteobacteria</taxon>
        <taxon>Pseudomonadales</taxon>
        <taxon>Pseudomonadaceae</taxon>
        <taxon>Pseudomonas</taxon>
    </lineage>
</organism>
<proteinExistence type="predicted"/>
<evidence type="ECO:0000256" key="3">
    <source>
        <dbReference type="ARBA" id="ARBA00023002"/>
    </source>
</evidence>
<keyword evidence="1" id="KW-0001">2Fe-2S</keyword>
<dbReference type="InterPro" id="IPR036884">
    <property type="entry name" value="2Fe-2S-bd_dom_sf"/>
</dbReference>
<keyword evidence="9" id="KW-1185">Reference proteome</keyword>
<gene>
    <name evidence="8" type="ORF">EF096_01650</name>
</gene>
<evidence type="ECO:0000256" key="6">
    <source>
        <dbReference type="SAM" id="MobiDB-lite"/>
    </source>
</evidence>